<dbReference type="InterPro" id="IPR011864">
    <property type="entry name" value="Phosphate_PstC"/>
</dbReference>
<dbReference type="KEGG" id="ahm:TL08_25895"/>
<dbReference type="Pfam" id="PF00528">
    <property type="entry name" value="BPD_transp_1"/>
    <property type="match status" value="1"/>
</dbReference>
<feature type="transmembrane region" description="Helical" evidence="9">
    <location>
        <begin position="104"/>
        <end position="131"/>
    </location>
</feature>
<feature type="domain" description="ABC transmembrane type-1" evidence="12">
    <location>
        <begin position="106"/>
        <end position="335"/>
    </location>
</feature>
<dbReference type="RefSeq" id="WP_084643456.1">
    <property type="nucleotide sequence ID" value="NZ_CP014859.1"/>
</dbReference>
<evidence type="ECO:0000256" key="1">
    <source>
        <dbReference type="ARBA" id="ARBA00004651"/>
    </source>
</evidence>
<feature type="transmembrane region" description="Helical" evidence="9">
    <location>
        <begin position="143"/>
        <end position="174"/>
    </location>
</feature>
<dbReference type="PROSITE" id="PS50928">
    <property type="entry name" value="ABC_TM1"/>
    <property type="match status" value="1"/>
</dbReference>
<evidence type="ECO:0000256" key="2">
    <source>
        <dbReference type="ARBA" id="ARBA00007069"/>
    </source>
</evidence>
<feature type="transmembrane region" description="Helical" evidence="9">
    <location>
        <begin position="314"/>
        <end position="335"/>
    </location>
</feature>
<dbReference type="InterPro" id="IPR000515">
    <property type="entry name" value="MetI-like"/>
</dbReference>
<evidence type="ECO:0000256" key="9">
    <source>
        <dbReference type="RuleBase" id="RU363032"/>
    </source>
</evidence>
<keyword evidence="8 9" id="KW-0472">Membrane</keyword>
<keyword evidence="14" id="KW-1185">Reference proteome</keyword>
<evidence type="ECO:0000259" key="12">
    <source>
        <dbReference type="PROSITE" id="PS50928"/>
    </source>
</evidence>
<proteinExistence type="inferred from homology"/>
<evidence type="ECO:0000256" key="8">
    <source>
        <dbReference type="ARBA" id="ARBA00023136"/>
    </source>
</evidence>
<name>A0AAC9HV26_9PSEU</name>
<keyword evidence="7 9" id="KW-1133">Transmembrane helix</keyword>
<dbReference type="PANTHER" id="PTHR30425">
    <property type="entry name" value="PHOSPHATE TRANSPORT SYSTEM PERMEASE PROTEIN PST"/>
    <property type="match status" value="1"/>
</dbReference>
<dbReference type="PANTHER" id="PTHR30425:SF1">
    <property type="entry name" value="PHOSPHATE TRANSPORT SYSTEM PERMEASE PROTEIN PSTC"/>
    <property type="match status" value="1"/>
</dbReference>
<evidence type="ECO:0000256" key="10">
    <source>
        <dbReference type="RuleBase" id="RU363054"/>
    </source>
</evidence>
<evidence type="ECO:0000256" key="11">
    <source>
        <dbReference type="SAM" id="MobiDB-lite"/>
    </source>
</evidence>
<dbReference type="InterPro" id="IPR035906">
    <property type="entry name" value="MetI-like_sf"/>
</dbReference>
<comment type="function">
    <text evidence="10">Part of the binding-protein-dependent transport system for phosphate; probably responsible for the translocation of the substrate across the membrane.</text>
</comment>
<dbReference type="InterPro" id="IPR051124">
    <property type="entry name" value="Phosphate_Transport_Permease"/>
</dbReference>
<dbReference type="GO" id="GO:0005315">
    <property type="term" value="F:phosphate transmembrane transporter activity"/>
    <property type="evidence" value="ECO:0007669"/>
    <property type="project" value="InterPro"/>
</dbReference>
<organism evidence="13 14">
    <name type="scientific">Actinoalloteichus hymeniacidonis</name>
    <dbReference type="NCBI Taxonomy" id="340345"/>
    <lineage>
        <taxon>Bacteria</taxon>
        <taxon>Bacillati</taxon>
        <taxon>Actinomycetota</taxon>
        <taxon>Actinomycetes</taxon>
        <taxon>Pseudonocardiales</taxon>
        <taxon>Pseudonocardiaceae</taxon>
        <taxon>Actinoalloteichus</taxon>
    </lineage>
</organism>
<comment type="similarity">
    <text evidence="2 10">Belongs to the binding-protein-dependent transport system permease family. CysTW subfamily.</text>
</comment>
<reference evidence="14" key="1">
    <citation type="submission" date="2016-03" db="EMBL/GenBank/DDBJ databases">
        <title>Complete genome sequence of the type strain Actinoalloteichus hymeniacidonis DSM 45092.</title>
        <authorList>
            <person name="Schaffert L."/>
            <person name="Albersmeier A."/>
            <person name="Winkler A."/>
            <person name="Kalinowski J."/>
            <person name="Zotchev S."/>
            <person name="Ruckert C."/>
        </authorList>
    </citation>
    <scope>NUCLEOTIDE SEQUENCE [LARGE SCALE GENOMIC DNA]</scope>
    <source>
        <strain evidence="14">HPA177(T) (DSM 45092(T))</strain>
    </source>
</reference>
<accession>A0AAC9HV26</accession>
<feature type="transmembrane region" description="Helical" evidence="9">
    <location>
        <begin position="50"/>
        <end position="74"/>
    </location>
</feature>
<evidence type="ECO:0000256" key="6">
    <source>
        <dbReference type="ARBA" id="ARBA00022692"/>
    </source>
</evidence>
<dbReference type="EMBL" id="CP014859">
    <property type="protein sequence ID" value="AOS65948.1"/>
    <property type="molecule type" value="Genomic_DNA"/>
</dbReference>
<comment type="subcellular location">
    <subcellularLocation>
        <location evidence="1 9">Cell membrane</location>
        <topology evidence="1 9">Multi-pass membrane protein</topology>
    </subcellularLocation>
</comment>
<evidence type="ECO:0000313" key="14">
    <source>
        <dbReference type="Proteomes" id="UP000095210"/>
    </source>
</evidence>
<feature type="compositionally biased region" description="Low complexity" evidence="11">
    <location>
        <begin position="11"/>
        <end position="20"/>
    </location>
</feature>
<evidence type="ECO:0000256" key="3">
    <source>
        <dbReference type="ARBA" id="ARBA00022448"/>
    </source>
</evidence>
<dbReference type="GO" id="GO:0005886">
    <property type="term" value="C:plasma membrane"/>
    <property type="evidence" value="ECO:0007669"/>
    <property type="project" value="UniProtKB-SubCell"/>
</dbReference>
<dbReference type="GO" id="GO:0006817">
    <property type="term" value="P:phosphate ion transport"/>
    <property type="evidence" value="ECO:0007669"/>
    <property type="project" value="UniProtKB-KW"/>
</dbReference>
<keyword evidence="6 9" id="KW-0812">Transmembrane</keyword>
<feature type="transmembrane region" description="Helical" evidence="9">
    <location>
        <begin position="256"/>
        <end position="279"/>
    </location>
</feature>
<evidence type="ECO:0000256" key="5">
    <source>
        <dbReference type="ARBA" id="ARBA00022592"/>
    </source>
</evidence>
<protein>
    <recommendedName>
        <fullName evidence="10">Phosphate transport system permease protein</fullName>
    </recommendedName>
</protein>
<sequence length="346" mass="36320">MSDSTRRGRSLKSGSGSAPSPDAPEDLISTAVDTSSKPVRRPGDRIFRGLSAGSGTFVVILIGAIGLFLLLQAIPSLAANQSSFLFSGDWNASNPDDLRFGILYLLYTTVSVSLLALVIAMPISLGIAMFLTQYAPKSLARAFAYIVDLLAAVPSVIFGLWGVQVIGPAMVPFAEWLNENLSFIPIFEQGNVSIAGAGNIFTAGVVVAVMLLPIITAISREVFERTPREQIEGALALGATQWEVVRTTVWPFGKSGYVSASMLGLGRALGETVALYLILSSTASSPTFSVFDGGATIASRIAAASSEFSNPLSIGAYIAAGLVLFVLTFLVNAMARSIVGGKKERS</sequence>
<dbReference type="CDD" id="cd06261">
    <property type="entry name" value="TM_PBP2"/>
    <property type="match status" value="1"/>
</dbReference>
<feature type="region of interest" description="Disordered" evidence="11">
    <location>
        <begin position="1"/>
        <end position="38"/>
    </location>
</feature>
<evidence type="ECO:0000313" key="13">
    <source>
        <dbReference type="EMBL" id="AOS65948.1"/>
    </source>
</evidence>
<gene>
    <name evidence="13" type="ORF">TL08_25895</name>
</gene>
<keyword evidence="3 9" id="KW-0813">Transport</keyword>
<keyword evidence="5 10" id="KW-0592">Phosphate transport</keyword>
<dbReference type="NCBIfam" id="TIGR02138">
    <property type="entry name" value="phosphate_pstC"/>
    <property type="match status" value="1"/>
</dbReference>
<dbReference type="Proteomes" id="UP000095210">
    <property type="component" value="Chromosome"/>
</dbReference>
<evidence type="ECO:0000256" key="4">
    <source>
        <dbReference type="ARBA" id="ARBA00022475"/>
    </source>
</evidence>
<evidence type="ECO:0000256" key="7">
    <source>
        <dbReference type="ARBA" id="ARBA00022989"/>
    </source>
</evidence>
<dbReference type="Gene3D" id="1.10.3720.10">
    <property type="entry name" value="MetI-like"/>
    <property type="match status" value="1"/>
</dbReference>
<feature type="transmembrane region" description="Helical" evidence="9">
    <location>
        <begin position="194"/>
        <end position="218"/>
    </location>
</feature>
<dbReference type="SUPFAM" id="SSF161098">
    <property type="entry name" value="MetI-like"/>
    <property type="match status" value="1"/>
</dbReference>
<dbReference type="AlphaFoldDB" id="A0AAC9HV26"/>
<keyword evidence="4 10" id="KW-1003">Cell membrane</keyword>